<evidence type="ECO:0000313" key="3">
    <source>
        <dbReference type="Proteomes" id="UP000287651"/>
    </source>
</evidence>
<protein>
    <submittedName>
        <fullName evidence="2">Uncharacterized protein</fullName>
    </submittedName>
</protein>
<proteinExistence type="predicted"/>
<comment type="caution">
    <text evidence="2">The sequence shown here is derived from an EMBL/GenBank/DDBJ whole genome shotgun (WGS) entry which is preliminary data.</text>
</comment>
<reference evidence="2 3" key="1">
    <citation type="journal article" date="2014" name="Agronomy (Basel)">
        <title>A Draft Genome Sequence for Ensete ventricosum, the Drought-Tolerant Tree Against Hunger.</title>
        <authorList>
            <person name="Harrison J."/>
            <person name="Moore K.A."/>
            <person name="Paszkiewicz K."/>
            <person name="Jones T."/>
            <person name="Grant M."/>
            <person name="Ambacheew D."/>
            <person name="Muzemil S."/>
            <person name="Studholme D.J."/>
        </authorList>
    </citation>
    <scope>NUCLEOTIDE SEQUENCE [LARGE SCALE GENOMIC DNA]</scope>
</reference>
<dbReference type="EMBL" id="AMZH03032500">
    <property type="protein sequence ID" value="RRT32348.1"/>
    <property type="molecule type" value="Genomic_DNA"/>
</dbReference>
<organism evidence="2 3">
    <name type="scientific">Ensete ventricosum</name>
    <name type="common">Abyssinian banana</name>
    <name type="synonym">Musa ensete</name>
    <dbReference type="NCBI Taxonomy" id="4639"/>
    <lineage>
        <taxon>Eukaryota</taxon>
        <taxon>Viridiplantae</taxon>
        <taxon>Streptophyta</taxon>
        <taxon>Embryophyta</taxon>
        <taxon>Tracheophyta</taxon>
        <taxon>Spermatophyta</taxon>
        <taxon>Magnoliopsida</taxon>
        <taxon>Liliopsida</taxon>
        <taxon>Zingiberales</taxon>
        <taxon>Musaceae</taxon>
        <taxon>Ensete</taxon>
    </lineage>
</organism>
<sequence length="220" mass="23857">MSQDRHSSLFPNRTIEEAVPLTPTIVTVPQVTIAPLAPHLGLTNARQSTLTPDRYWRLLTDPRLTPHLVHTAPQMVTTEGLLQADPSSTSLDRDDTGYHPPHSSARPNHGSPSAGAPATHGRPRGLSRTRDANPTWTRRAGPTGITRATHNNLMRESTCIQPTKVEISTCWASAVYQHVLSMHPSATISPVVPELRPSTTISPIVLELHPSGTISSIVPE</sequence>
<feature type="region of interest" description="Disordered" evidence="1">
    <location>
        <begin position="76"/>
        <end position="150"/>
    </location>
</feature>
<gene>
    <name evidence="2" type="ORF">B296_00057545</name>
</gene>
<accession>A0A426WYQ8</accession>
<evidence type="ECO:0000313" key="2">
    <source>
        <dbReference type="EMBL" id="RRT32348.1"/>
    </source>
</evidence>
<dbReference type="AlphaFoldDB" id="A0A426WYQ8"/>
<evidence type="ECO:0000256" key="1">
    <source>
        <dbReference type="SAM" id="MobiDB-lite"/>
    </source>
</evidence>
<name>A0A426WYQ8_ENSVE</name>
<dbReference type="Proteomes" id="UP000287651">
    <property type="component" value="Unassembled WGS sequence"/>
</dbReference>